<evidence type="ECO:0000256" key="5">
    <source>
        <dbReference type="ARBA" id="ARBA00023136"/>
    </source>
</evidence>
<proteinExistence type="predicted"/>
<accession>A0ABY6B0M6</accession>
<dbReference type="InterPro" id="IPR007895">
    <property type="entry name" value="MASE1"/>
</dbReference>
<evidence type="ECO:0000313" key="9">
    <source>
        <dbReference type="EMBL" id="UXH78390.1"/>
    </source>
</evidence>
<evidence type="ECO:0000256" key="3">
    <source>
        <dbReference type="ARBA" id="ARBA00022692"/>
    </source>
</evidence>
<evidence type="ECO:0000259" key="8">
    <source>
        <dbReference type="Pfam" id="PF08447"/>
    </source>
</evidence>
<dbReference type="RefSeq" id="WP_261758180.1">
    <property type="nucleotide sequence ID" value="NZ_CP104562.2"/>
</dbReference>
<evidence type="ECO:0000256" key="6">
    <source>
        <dbReference type="SAM" id="Phobius"/>
    </source>
</evidence>
<feature type="transmembrane region" description="Helical" evidence="6">
    <location>
        <begin position="181"/>
        <end position="201"/>
    </location>
</feature>
<protein>
    <submittedName>
        <fullName evidence="9">MASE1 domain-containing protein</fullName>
    </submittedName>
</protein>
<name>A0ABY6B0M6_9BURK</name>
<dbReference type="InterPro" id="IPR035965">
    <property type="entry name" value="PAS-like_dom_sf"/>
</dbReference>
<dbReference type="CDD" id="cd00130">
    <property type="entry name" value="PAS"/>
    <property type="match status" value="1"/>
</dbReference>
<keyword evidence="10" id="KW-1185">Reference proteome</keyword>
<feature type="domain" description="MASE1" evidence="7">
    <location>
        <begin position="8"/>
        <end position="286"/>
    </location>
</feature>
<keyword evidence="2" id="KW-1003">Cell membrane</keyword>
<evidence type="ECO:0000259" key="7">
    <source>
        <dbReference type="Pfam" id="PF05231"/>
    </source>
</evidence>
<evidence type="ECO:0000256" key="1">
    <source>
        <dbReference type="ARBA" id="ARBA00004651"/>
    </source>
</evidence>
<keyword evidence="3 6" id="KW-0812">Transmembrane</keyword>
<feature type="transmembrane region" description="Helical" evidence="6">
    <location>
        <begin position="267"/>
        <end position="289"/>
    </location>
</feature>
<reference evidence="9" key="1">
    <citation type="submission" date="2022-10" db="EMBL/GenBank/DDBJ databases">
        <title>Characterization and whole genome sequencing of a new Roseateles species, isolated from fresh water.</title>
        <authorList>
            <person name="Guliayeva D.Y."/>
            <person name="Akhremchuk A.E."/>
            <person name="Sikolenko M.A."/>
            <person name="Valentovich L.N."/>
            <person name="Sidarenka A.V."/>
        </authorList>
    </citation>
    <scope>NUCLEOTIDE SEQUENCE</scope>
    <source>
        <strain evidence="9">BIM B-1768</strain>
    </source>
</reference>
<dbReference type="InterPro" id="IPR013655">
    <property type="entry name" value="PAS_fold_3"/>
</dbReference>
<dbReference type="InterPro" id="IPR000014">
    <property type="entry name" value="PAS"/>
</dbReference>
<feature type="transmembrane region" description="Helical" evidence="6">
    <location>
        <begin position="109"/>
        <end position="135"/>
    </location>
</feature>
<dbReference type="Pfam" id="PF05231">
    <property type="entry name" value="MASE1"/>
    <property type="match status" value="1"/>
</dbReference>
<feature type="transmembrane region" description="Helical" evidence="6">
    <location>
        <begin position="51"/>
        <end position="69"/>
    </location>
</feature>
<gene>
    <name evidence="9" type="ORF">N4261_00135</name>
</gene>
<keyword evidence="4 6" id="KW-1133">Transmembrane helix</keyword>
<dbReference type="Proteomes" id="UP001064933">
    <property type="component" value="Chromosome"/>
</dbReference>
<feature type="transmembrane region" description="Helical" evidence="6">
    <location>
        <begin position="147"/>
        <end position="169"/>
    </location>
</feature>
<dbReference type="Gene3D" id="3.30.450.20">
    <property type="entry name" value="PAS domain"/>
    <property type="match status" value="1"/>
</dbReference>
<dbReference type="SUPFAM" id="SSF55785">
    <property type="entry name" value="PYP-like sensor domain (PAS domain)"/>
    <property type="match status" value="1"/>
</dbReference>
<dbReference type="Pfam" id="PF08447">
    <property type="entry name" value="PAS_3"/>
    <property type="match status" value="1"/>
</dbReference>
<evidence type="ECO:0000313" key="10">
    <source>
        <dbReference type="Proteomes" id="UP001064933"/>
    </source>
</evidence>
<organism evidence="9 10">
    <name type="scientific">Roseateles amylovorans</name>
    <dbReference type="NCBI Taxonomy" id="2978473"/>
    <lineage>
        <taxon>Bacteria</taxon>
        <taxon>Pseudomonadati</taxon>
        <taxon>Pseudomonadota</taxon>
        <taxon>Betaproteobacteria</taxon>
        <taxon>Burkholderiales</taxon>
        <taxon>Sphaerotilaceae</taxon>
        <taxon>Roseateles</taxon>
    </lineage>
</organism>
<evidence type="ECO:0000256" key="2">
    <source>
        <dbReference type="ARBA" id="ARBA00022475"/>
    </source>
</evidence>
<evidence type="ECO:0000256" key="4">
    <source>
        <dbReference type="ARBA" id="ARBA00022989"/>
    </source>
</evidence>
<keyword evidence="5 6" id="KW-0472">Membrane</keyword>
<sequence length="424" mass="45270">MSQVWRAIGLAALWLSAAMLSLSMVHVQTQTTPVWLSSGITFAALLVSARWQWPAWLIGAVLAAWLWGLTAHELPLAGAAALAVAETFSVVLGVWVARLSRPDPLSPHGVALLLTGVGVTAVVGASLATGIWSWQRPDAQLSWEWRTWALSTAVGLLLVVPLVTAFRGFRVRRSGGLRMPPFLAGAATFLIFGSTVLLVFANQPAQRWGTAASTLAYVPMPFLLLTALFWGPRGGALAALLGALLIIERTAHGGGPFALHESFPGEAVVEVQGFVLAWAMVLLVSHALAEAGRVAARQAQEWRLRYERTLQAVAVASVEYDARTGQATWGEAARAVLGSAIDGVTSVQAWLDLIDPADRALVQATWQEVSEGRRASSEQSYQVRGPAGSTLRVRERLASVRGGDGEIEQVVALLSPVRQEPIHG</sequence>
<comment type="subcellular location">
    <subcellularLocation>
        <location evidence="1">Cell membrane</location>
        <topology evidence="1">Multi-pass membrane protein</topology>
    </subcellularLocation>
</comment>
<dbReference type="EMBL" id="CP104562">
    <property type="protein sequence ID" value="UXH78390.1"/>
    <property type="molecule type" value="Genomic_DNA"/>
</dbReference>
<feature type="transmembrane region" description="Helical" evidence="6">
    <location>
        <begin position="76"/>
        <end position="97"/>
    </location>
</feature>
<feature type="domain" description="PAS fold-3" evidence="8">
    <location>
        <begin position="329"/>
        <end position="412"/>
    </location>
</feature>